<dbReference type="Proteomes" id="UP001396334">
    <property type="component" value="Unassembled WGS sequence"/>
</dbReference>
<dbReference type="PANTHER" id="PTHR33472:SF28">
    <property type="entry name" value="BROMO AND FHA DOMAIN-CONTAINING PROTEIN DDB_G0267958"/>
    <property type="match status" value="1"/>
</dbReference>
<keyword evidence="3" id="KW-1185">Reference proteome</keyword>
<name>A0ABR2RC42_9ROSI</name>
<feature type="region of interest" description="Disordered" evidence="1">
    <location>
        <begin position="1"/>
        <end position="48"/>
    </location>
</feature>
<feature type="compositionally biased region" description="Basic and acidic residues" evidence="1">
    <location>
        <begin position="108"/>
        <end position="122"/>
    </location>
</feature>
<accession>A0ABR2RC42</accession>
<organism evidence="2 3">
    <name type="scientific">Hibiscus sabdariffa</name>
    <name type="common">roselle</name>
    <dbReference type="NCBI Taxonomy" id="183260"/>
    <lineage>
        <taxon>Eukaryota</taxon>
        <taxon>Viridiplantae</taxon>
        <taxon>Streptophyta</taxon>
        <taxon>Embryophyta</taxon>
        <taxon>Tracheophyta</taxon>
        <taxon>Spermatophyta</taxon>
        <taxon>Magnoliopsida</taxon>
        <taxon>eudicotyledons</taxon>
        <taxon>Gunneridae</taxon>
        <taxon>Pentapetalae</taxon>
        <taxon>rosids</taxon>
        <taxon>malvids</taxon>
        <taxon>Malvales</taxon>
        <taxon>Malvaceae</taxon>
        <taxon>Malvoideae</taxon>
        <taxon>Hibiscus</taxon>
    </lineage>
</organism>
<reference evidence="2 3" key="1">
    <citation type="journal article" date="2024" name="G3 (Bethesda)">
        <title>Genome assembly of Hibiscus sabdariffa L. provides insights into metabolisms of medicinal natural products.</title>
        <authorList>
            <person name="Kim T."/>
        </authorList>
    </citation>
    <scope>NUCLEOTIDE SEQUENCE [LARGE SCALE GENOMIC DNA]</scope>
    <source>
        <strain evidence="2">TK-2024</strain>
        <tissue evidence="2">Old leaves</tissue>
    </source>
</reference>
<dbReference type="PANTHER" id="PTHR33472">
    <property type="entry name" value="OS01G0106600 PROTEIN"/>
    <property type="match status" value="1"/>
</dbReference>
<feature type="compositionally biased region" description="Basic and acidic residues" evidence="1">
    <location>
        <begin position="15"/>
        <end position="27"/>
    </location>
</feature>
<sequence>MPLETSKPDQSTGQGDKHRHMDKDIKDMVSSITSRLEGGGVDDDDDGAGIITLAGNNVGATMRSELDEKSGDETDAVSSYVNSNFQGVNNSIMVGSSYNANDPGVHLDISDRPRRRGKEKEMSTFQLS</sequence>
<evidence type="ECO:0000313" key="3">
    <source>
        <dbReference type="Proteomes" id="UP001396334"/>
    </source>
</evidence>
<feature type="region of interest" description="Disordered" evidence="1">
    <location>
        <begin position="97"/>
        <end position="128"/>
    </location>
</feature>
<proteinExistence type="predicted"/>
<protein>
    <submittedName>
        <fullName evidence="2">Uncharacterized protein</fullName>
    </submittedName>
</protein>
<comment type="caution">
    <text evidence="2">The sequence shown here is derived from an EMBL/GenBank/DDBJ whole genome shotgun (WGS) entry which is preliminary data.</text>
</comment>
<dbReference type="EMBL" id="JBBPBN010000023">
    <property type="protein sequence ID" value="KAK9010530.1"/>
    <property type="molecule type" value="Genomic_DNA"/>
</dbReference>
<gene>
    <name evidence="2" type="ORF">V6N11_043414</name>
</gene>
<evidence type="ECO:0000256" key="1">
    <source>
        <dbReference type="SAM" id="MobiDB-lite"/>
    </source>
</evidence>
<evidence type="ECO:0000313" key="2">
    <source>
        <dbReference type="EMBL" id="KAK9010530.1"/>
    </source>
</evidence>